<evidence type="ECO:0000313" key="3">
    <source>
        <dbReference type="Proteomes" id="UP000828390"/>
    </source>
</evidence>
<feature type="region of interest" description="Disordered" evidence="1">
    <location>
        <begin position="71"/>
        <end position="102"/>
    </location>
</feature>
<accession>A0A9D4MZ72</accession>
<gene>
    <name evidence="2" type="ORF">DPMN_010041</name>
</gene>
<feature type="compositionally biased region" description="Basic residues" evidence="1">
    <location>
        <begin position="158"/>
        <end position="167"/>
    </location>
</feature>
<organism evidence="2 3">
    <name type="scientific">Dreissena polymorpha</name>
    <name type="common">Zebra mussel</name>
    <name type="synonym">Mytilus polymorpha</name>
    <dbReference type="NCBI Taxonomy" id="45954"/>
    <lineage>
        <taxon>Eukaryota</taxon>
        <taxon>Metazoa</taxon>
        <taxon>Spiralia</taxon>
        <taxon>Lophotrochozoa</taxon>
        <taxon>Mollusca</taxon>
        <taxon>Bivalvia</taxon>
        <taxon>Autobranchia</taxon>
        <taxon>Heteroconchia</taxon>
        <taxon>Euheterodonta</taxon>
        <taxon>Imparidentia</taxon>
        <taxon>Neoheterodontei</taxon>
        <taxon>Myida</taxon>
        <taxon>Dreissenoidea</taxon>
        <taxon>Dreissenidae</taxon>
        <taxon>Dreissena</taxon>
    </lineage>
</organism>
<feature type="compositionally biased region" description="Low complexity" evidence="1">
    <location>
        <begin position="77"/>
        <end position="90"/>
    </location>
</feature>
<sequence length="174" mass="19791">MKQNKRPVSNLTFIKTKSSTVLDNTSKYTNDPGKPIRLRIKSERGSSERPIQMTNNYVGERQFSVSSLREDARLPQSSTSLSKTIKTSSAKRAESDKTETTIEMRKHRRPDRNLGDKDVVDILNDIKPEEKTDTLLKSLRDELAACKMESEGDINSKPIRRKGRKPTKPMTNIV</sequence>
<dbReference type="EMBL" id="JAIWYP010000001">
    <property type="protein sequence ID" value="KAH3886040.1"/>
    <property type="molecule type" value="Genomic_DNA"/>
</dbReference>
<protein>
    <submittedName>
        <fullName evidence="2">Uncharacterized protein</fullName>
    </submittedName>
</protein>
<keyword evidence="3" id="KW-1185">Reference proteome</keyword>
<comment type="caution">
    <text evidence="2">The sequence shown here is derived from an EMBL/GenBank/DDBJ whole genome shotgun (WGS) entry which is preliminary data.</text>
</comment>
<reference evidence="2" key="1">
    <citation type="journal article" date="2019" name="bioRxiv">
        <title>The Genome of the Zebra Mussel, Dreissena polymorpha: A Resource for Invasive Species Research.</title>
        <authorList>
            <person name="McCartney M.A."/>
            <person name="Auch B."/>
            <person name="Kono T."/>
            <person name="Mallez S."/>
            <person name="Zhang Y."/>
            <person name="Obille A."/>
            <person name="Becker A."/>
            <person name="Abrahante J.E."/>
            <person name="Garbe J."/>
            <person name="Badalamenti J.P."/>
            <person name="Herman A."/>
            <person name="Mangelson H."/>
            <person name="Liachko I."/>
            <person name="Sullivan S."/>
            <person name="Sone E.D."/>
            <person name="Koren S."/>
            <person name="Silverstein K.A.T."/>
            <person name="Beckman K.B."/>
            <person name="Gohl D.M."/>
        </authorList>
    </citation>
    <scope>NUCLEOTIDE SEQUENCE</scope>
    <source>
        <strain evidence="2">Duluth1</strain>
        <tissue evidence="2">Whole animal</tissue>
    </source>
</reference>
<evidence type="ECO:0000256" key="1">
    <source>
        <dbReference type="SAM" id="MobiDB-lite"/>
    </source>
</evidence>
<evidence type="ECO:0000313" key="2">
    <source>
        <dbReference type="EMBL" id="KAH3886040.1"/>
    </source>
</evidence>
<proteinExistence type="predicted"/>
<feature type="compositionally biased region" description="Basic and acidic residues" evidence="1">
    <location>
        <begin position="91"/>
        <end position="102"/>
    </location>
</feature>
<reference evidence="2" key="2">
    <citation type="submission" date="2020-11" db="EMBL/GenBank/DDBJ databases">
        <authorList>
            <person name="McCartney M.A."/>
            <person name="Auch B."/>
            <person name="Kono T."/>
            <person name="Mallez S."/>
            <person name="Becker A."/>
            <person name="Gohl D.M."/>
            <person name="Silverstein K.A.T."/>
            <person name="Koren S."/>
            <person name="Bechman K.B."/>
            <person name="Herman A."/>
            <person name="Abrahante J.E."/>
            <person name="Garbe J."/>
        </authorList>
    </citation>
    <scope>NUCLEOTIDE SEQUENCE</scope>
    <source>
        <strain evidence="2">Duluth1</strain>
        <tissue evidence="2">Whole animal</tissue>
    </source>
</reference>
<dbReference type="AlphaFoldDB" id="A0A9D4MZ72"/>
<dbReference type="Proteomes" id="UP000828390">
    <property type="component" value="Unassembled WGS sequence"/>
</dbReference>
<feature type="region of interest" description="Disordered" evidence="1">
    <location>
        <begin position="150"/>
        <end position="174"/>
    </location>
</feature>
<name>A0A9D4MZ72_DREPO</name>